<dbReference type="EMBL" id="CAJNNW010026383">
    <property type="protein sequence ID" value="CAE8684882.1"/>
    <property type="molecule type" value="Genomic_DNA"/>
</dbReference>
<evidence type="ECO:0000313" key="3">
    <source>
        <dbReference type="EMBL" id="CAE8684882.1"/>
    </source>
</evidence>
<evidence type="ECO:0000313" key="2">
    <source>
        <dbReference type="EMBL" id="CAE8635317.1"/>
    </source>
</evidence>
<sequence length="249" mass="27146">STPAHPVEAEESPPGGGPPAIESTPAHPVEAEESPLGGGPPALESPPGGGPPAIESTPAHPVEAEESPLGGGPPALESPLGWGPPAHTVWTPLAYRPGDHSPLWWWHFNTRKERHVSPDDQILELYHQTGEGVGPLILKHGFKKGKVGWCGGGIYFATNPWATETKAIGEDSHKGFMIKVRVNVGKVKQMPRHCGHMTEAKLTQMGFDSIDFDPGDGDEFVIYDTARIIDMVRIPWLWHYRMGQWVYDR</sequence>
<feature type="non-terminal residue" evidence="3">
    <location>
        <position position="1"/>
    </location>
</feature>
<dbReference type="OrthoDB" id="410530at2759"/>
<protein>
    <recommendedName>
        <fullName evidence="6">PARP</fullName>
    </recommendedName>
</protein>
<dbReference type="EMBL" id="CAJNNV010031268">
    <property type="protein sequence ID" value="CAE8635317.1"/>
    <property type="molecule type" value="Genomic_DNA"/>
</dbReference>
<feature type="region of interest" description="Disordered" evidence="1">
    <location>
        <begin position="1"/>
        <end position="80"/>
    </location>
</feature>
<evidence type="ECO:0000256" key="1">
    <source>
        <dbReference type="SAM" id="MobiDB-lite"/>
    </source>
</evidence>
<organism evidence="3 4">
    <name type="scientific">Polarella glacialis</name>
    <name type="common">Dinoflagellate</name>
    <dbReference type="NCBI Taxonomy" id="89957"/>
    <lineage>
        <taxon>Eukaryota</taxon>
        <taxon>Sar</taxon>
        <taxon>Alveolata</taxon>
        <taxon>Dinophyceae</taxon>
        <taxon>Suessiales</taxon>
        <taxon>Suessiaceae</taxon>
        <taxon>Polarella</taxon>
    </lineage>
</organism>
<gene>
    <name evidence="2" type="ORF">PGLA1383_LOCUS50912</name>
    <name evidence="3" type="ORF">PGLA2088_LOCUS24173</name>
</gene>
<dbReference type="Proteomes" id="UP000626109">
    <property type="component" value="Unassembled WGS sequence"/>
</dbReference>
<dbReference type="AlphaFoldDB" id="A0A813JRS3"/>
<dbReference type="SUPFAM" id="SSF56399">
    <property type="entry name" value="ADP-ribosylation"/>
    <property type="match status" value="1"/>
</dbReference>
<comment type="caution">
    <text evidence="3">The sequence shown here is derived from an EMBL/GenBank/DDBJ whole genome shotgun (WGS) entry which is preliminary data.</text>
</comment>
<reference evidence="3" key="1">
    <citation type="submission" date="2021-02" db="EMBL/GenBank/DDBJ databases">
        <authorList>
            <person name="Dougan E. K."/>
            <person name="Rhodes N."/>
            <person name="Thang M."/>
            <person name="Chan C."/>
        </authorList>
    </citation>
    <scope>NUCLEOTIDE SEQUENCE</scope>
</reference>
<proteinExistence type="predicted"/>
<evidence type="ECO:0000313" key="4">
    <source>
        <dbReference type="Proteomes" id="UP000626109"/>
    </source>
</evidence>
<evidence type="ECO:0000313" key="5">
    <source>
        <dbReference type="Proteomes" id="UP000654075"/>
    </source>
</evidence>
<evidence type="ECO:0008006" key="6">
    <source>
        <dbReference type="Google" id="ProtNLM"/>
    </source>
</evidence>
<name>A0A813JRS3_POLGL</name>
<accession>A0A813JRS3</accession>
<keyword evidence="5" id="KW-1185">Reference proteome</keyword>
<dbReference type="Gene3D" id="3.90.228.10">
    <property type="match status" value="1"/>
</dbReference>
<dbReference type="Proteomes" id="UP000654075">
    <property type="component" value="Unassembled WGS sequence"/>
</dbReference>